<dbReference type="GO" id="GO:0015031">
    <property type="term" value="P:protein transport"/>
    <property type="evidence" value="ECO:0007669"/>
    <property type="project" value="UniProtKB-KW"/>
</dbReference>
<dbReference type="AlphaFoldDB" id="A0A9P6NNL9"/>
<dbReference type="InterPro" id="IPR010490">
    <property type="entry name" value="COG6"/>
</dbReference>
<dbReference type="Pfam" id="PF20653">
    <property type="entry name" value="COG6_C"/>
    <property type="match status" value="1"/>
</dbReference>
<proteinExistence type="inferred from homology"/>
<evidence type="ECO:0000256" key="10">
    <source>
        <dbReference type="RuleBase" id="RU365075"/>
    </source>
</evidence>
<dbReference type="InterPro" id="IPR048368">
    <property type="entry name" value="COG6_N"/>
</dbReference>
<dbReference type="Proteomes" id="UP000886653">
    <property type="component" value="Unassembled WGS sequence"/>
</dbReference>
<dbReference type="OrthoDB" id="272987at2759"/>
<keyword evidence="14" id="KW-1185">Reference proteome</keyword>
<dbReference type="GO" id="GO:0000139">
    <property type="term" value="C:Golgi membrane"/>
    <property type="evidence" value="ECO:0007669"/>
    <property type="project" value="UniProtKB-SubCell"/>
</dbReference>
<evidence type="ECO:0000313" key="13">
    <source>
        <dbReference type="EMBL" id="KAG0149204.1"/>
    </source>
</evidence>
<evidence type="ECO:0000256" key="9">
    <source>
        <dbReference type="ARBA" id="ARBA00043873"/>
    </source>
</evidence>
<name>A0A9P6NNL9_9BASI</name>
<feature type="domain" description="Conserved oligomeric complex COG6 N-terminal" evidence="11">
    <location>
        <begin position="1"/>
        <end position="62"/>
    </location>
</feature>
<keyword evidence="5 10" id="KW-0653">Protein transport</keyword>
<sequence>MHECCDTAQEKLAVANQGTKYLLEHAEGLRKESQSTAHKQLLTTVFLHRFTLTDAEIQALTTRDVQVNRYLFSAMDHCERIRSDCAALLTGDLSPGEAETAGLDIMQATSKYLDKGYEKVMKWTLFECRAGLSKGEEGQLEVSLLMKKAIRRLNCRPELLDEALSVLSATRSPALMNLFLDALTRGGPNGLPRPIELNAHDPIRYVGDMLAWVHQTMASEHEFLESLFDLKSDGRRVGESRVFSPNENRKRVRTLLDKHMEGCGRPLKIRVYQTIKSQEGSIIAYQLATLLDFYKATMANTIGPDSLLTKTLTEITADAYESFYQILASLSARHMRYIEQPPVDLSVPATLTEAMSNLREIMTIYNDTSPEDTAAASFDRVLDMTVDPTLELIVKMADLRASEWDKSIFWVNCLEYMIATLTLFAFTQSKKEVLEGLLKKHTSLLIQEHFHHLLNSSGLQPITEALDTKAEDIPLSRMDATSSKQISLAMRQFDNFLAHLDTLVSPRLVLLSSTKNSSHVHQDSLALVTSAYGRIWDAVMDPKNRYEFASTLLIRSKEEVKTLTG</sequence>
<dbReference type="EMBL" id="MU167230">
    <property type="protein sequence ID" value="KAG0149204.1"/>
    <property type="molecule type" value="Genomic_DNA"/>
</dbReference>
<evidence type="ECO:0000256" key="8">
    <source>
        <dbReference type="ARBA" id="ARBA00031348"/>
    </source>
</evidence>
<dbReference type="GO" id="GO:0017119">
    <property type="term" value="C:Golgi transport complex"/>
    <property type="evidence" value="ECO:0007669"/>
    <property type="project" value="UniProtKB-UniRule"/>
</dbReference>
<comment type="caution">
    <text evidence="13">The sequence shown here is derived from an EMBL/GenBank/DDBJ whole genome shotgun (WGS) entry which is preliminary data.</text>
</comment>
<protein>
    <recommendedName>
        <fullName evidence="3 10">Conserved oligomeric Golgi complex subunit 6</fullName>
        <shortName evidence="10">COG complex subunit 6</shortName>
    </recommendedName>
    <alternativeName>
        <fullName evidence="8 10">Component of oligomeric Golgi complex 6</fullName>
    </alternativeName>
</protein>
<dbReference type="PANTHER" id="PTHR21506">
    <property type="entry name" value="COMPONENT OF OLIGOMERIC GOLGI COMPLEX 6"/>
    <property type="match status" value="1"/>
</dbReference>
<gene>
    <name evidence="13" type="ORF">CROQUDRAFT_40183</name>
</gene>
<feature type="domain" description="Conserved Oligomeric Golgi complex subunit 6 C-terminal" evidence="12">
    <location>
        <begin position="100"/>
        <end position="563"/>
    </location>
</feature>
<evidence type="ECO:0000256" key="2">
    <source>
        <dbReference type="ARBA" id="ARBA00011023"/>
    </source>
</evidence>
<evidence type="ECO:0000256" key="5">
    <source>
        <dbReference type="ARBA" id="ARBA00022927"/>
    </source>
</evidence>
<evidence type="ECO:0000256" key="3">
    <source>
        <dbReference type="ARBA" id="ARBA00020973"/>
    </source>
</evidence>
<evidence type="ECO:0000313" key="14">
    <source>
        <dbReference type="Proteomes" id="UP000886653"/>
    </source>
</evidence>
<evidence type="ECO:0000259" key="12">
    <source>
        <dbReference type="Pfam" id="PF20653"/>
    </source>
</evidence>
<comment type="function">
    <text evidence="9">Acts as a component of the peripheral membrane COG complex that is involved in intra-Golgi protein trafficking. COG is located at the cis-Golgi, and regulates tethering of retrograde intra-Golgi vesicles and possibly a number of other membrane trafficking events.</text>
</comment>
<keyword evidence="7 10" id="KW-0472">Membrane</keyword>
<comment type="function">
    <text evidence="10">Acts as component of the peripheral membrane COG complex that is involved in intra-Golgi protein trafficking. COG is located at the cis-Golgi, and regulates tethering of retrograde intra-Golgi vesicles and possibly a number of other membrane trafficking events.</text>
</comment>
<evidence type="ECO:0000256" key="4">
    <source>
        <dbReference type="ARBA" id="ARBA00022448"/>
    </source>
</evidence>
<dbReference type="PANTHER" id="PTHR21506:SF0">
    <property type="entry name" value="CONSERVED OLIGOMERIC GOLGI COMPLEX SUBUNIT 6"/>
    <property type="match status" value="1"/>
</dbReference>
<dbReference type="Pfam" id="PF06419">
    <property type="entry name" value="COG6_N"/>
    <property type="match status" value="1"/>
</dbReference>
<evidence type="ECO:0000256" key="7">
    <source>
        <dbReference type="ARBA" id="ARBA00023136"/>
    </source>
</evidence>
<organism evidence="13 14">
    <name type="scientific">Cronartium quercuum f. sp. fusiforme G11</name>
    <dbReference type="NCBI Taxonomy" id="708437"/>
    <lineage>
        <taxon>Eukaryota</taxon>
        <taxon>Fungi</taxon>
        <taxon>Dikarya</taxon>
        <taxon>Basidiomycota</taxon>
        <taxon>Pucciniomycotina</taxon>
        <taxon>Pucciniomycetes</taxon>
        <taxon>Pucciniales</taxon>
        <taxon>Coleosporiaceae</taxon>
        <taxon>Cronartium</taxon>
    </lineage>
</organism>
<evidence type="ECO:0000256" key="1">
    <source>
        <dbReference type="ARBA" id="ARBA00004395"/>
    </source>
</evidence>
<keyword evidence="6 10" id="KW-0333">Golgi apparatus</keyword>
<evidence type="ECO:0000259" key="11">
    <source>
        <dbReference type="Pfam" id="PF06419"/>
    </source>
</evidence>
<keyword evidence="4 10" id="KW-0813">Transport</keyword>
<evidence type="ECO:0000256" key="6">
    <source>
        <dbReference type="ARBA" id="ARBA00023034"/>
    </source>
</evidence>
<comment type="subcellular location">
    <subcellularLocation>
        <location evidence="1 10">Golgi apparatus membrane</location>
        <topology evidence="1 10">Peripheral membrane protein</topology>
    </subcellularLocation>
</comment>
<comment type="subunit">
    <text evidence="10">Component of the conserved oligomeric Golgi complex.</text>
</comment>
<dbReference type="InterPro" id="IPR048369">
    <property type="entry name" value="COG6_C"/>
</dbReference>
<dbReference type="GO" id="GO:0006891">
    <property type="term" value="P:intra-Golgi vesicle-mediated transport"/>
    <property type="evidence" value="ECO:0007669"/>
    <property type="project" value="UniProtKB-UniRule"/>
</dbReference>
<dbReference type="SMART" id="SM01087">
    <property type="entry name" value="COG6"/>
    <property type="match status" value="1"/>
</dbReference>
<accession>A0A9P6NNL9</accession>
<comment type="similarity">
    <text evidence="2 10">Belongs to the COG6 family.</text>
</comment>
<reference evidence="13" key="1">
    <citation type="submission" date="2013-11" db="EMBL/GenBank/DDBJ databases">
        <title>Genome sequence of the fusiform rust pathogen reveals effectors for host alternation and coevolution with pine.</title>
        <authorList>
            <consortium name="DOE Joint Genome Institute"/>
            <person name="Smith K."/>
            <person name="Pendleton A."/>
            <person name="Kubisiak T."/>
            <person name="Anderson C."/>
            <person name="Salamov A."/>
            <person name="Aerts A."/>
            <person name="Riley R."/>
            <person name="Clum A."/>
            <person name="Lindquist E."/>
            <person name="Ence D."/>
            <person name="Campbell M."/>
            <person name="Kronenberg Z."/>
            <person name="Feau N."/>
            <person name="Dhillon B."/>
            <person name="Hamelin R."/>
            <person name="Burleigh J."/>
            <person name="Smith J."/>
            <person name="Yandell M."/>
            <person name="Nelson C."/>
            <person name="Grigoriev I."/>
            <person name="Davis J."/>
        </authorList>
    </citation>
    <scope>NUCLEOTIDE SEQUENCE</scope>
    <source>
        <strain evidence="13">G11</strain>
    </source>
</reference>